<keyword evidence="5" id="KW-1035">Host cytoplasm</keyword>
<evidence type="ECO:0000313" key="10">
    <source>
        <dbReference type="Proteomes" id="UP000323522"/>
    </source>
</evidence>
<dbReference type="GO" id="GO:0003796">
    <property type="term" value="F:lysozyme activity"/>
    <property type="evidence" value="ECO:0007669"/>
    <property type="project" value="UniProtKB-EC"/>
</dbReference>
<feature type="compositionally biased region" description="Pro residues" evidence="8">
    <location>
        <begin position="281"/>
        <end position="290"/>
    </location>
</feature>
<feature type="compositionally biased region" description="Basic and acidic residues" evidence="8">
    <location>
        <begin position="28"/>
        <end position="96"/>
    </location>
</feature>
<comment type="catalytic activity">
    <reaction evidence="1 7">
        <text>Hydrolysis of (1-&gt;4)-beta-linkages between N-acetylmuramic acid and N-acetyl-D-glucosamine residues in a peptidoglycan and between N-acetyl-D-glucosamine residues in chitodextrins.</text>
        <dbReference type="EC" id="3.2.1.17"/>
    </reaction>
</comment>
<evidence type="ECO:0000313" key="9">
    <source>
        <dbReference type="EMBL" id="QEN02868.1"/>
    </source>
</evidence>
<dbReference type="SUPFAM" id="SSF53955">
    <property type="entry name" value="Lysozyme-like"/>
    <property type="match status" value="1"/>
</dbReference>
<dbReference type="PANTHER" id="PTHR38107:SF3">
    <property type="entry name" value="LYSOZYME RRRD-RELATED"/>
    <property type="match status" value="1"/>
</dbReference>
<evidence type="ECO:0000256" key="3">
    <source>
        <dbReference type="ARBA" id="ARBA00022638"/>
    </source>
</evidence>
<keyword evidence="4 7" id="KW-0378">Hydrolase</keyword>
<comment type="similarity">
    <text evidence="7">Belongs to the glycosyl hydrolase 24 family.</text>
</comment>
<dbReference type="PANTHER" id="PTHR38107">
    <property type="match status" value="1"/>
</dbReference>
<evidence type="ECO:0000256" key="5">
    <source>
        <dbReference type="ARBA" id="ARBA00023200"/>
    </source>
</evidence>
<dbReference type="EC" id="3.2.1.17" evidence="7"/>
<reference evidence="9 10" key="1">
    <citation type="submission" date="2019-02" db="EMBL/GenBank/DDBJ databases">
        <title>Complete Genome Sequence and Methylome Analysis of Sphaerotilus natans subsp. sulfidivorans D-507.</title>
        <authorList>
            <person name="Fomenkov A."/>
            <person name="Gridneva E."/>
            <person name="Smolyakov D."/>
            <person name="Dubinina G."/>
            <person name="Vincze T."/>
            <person name="Grabovich M."/>
            <person name="Roberts R.J."/>
        </authorList>
    </citation>
    <scope>NUCLEOTIDE SEQUENCE [LARGE SCALE GENOMIC DNA]</scope>
    <source>
        <strain evidence="9 10">D-507</strain>
        <plasmid evidence="10">psna507_unt10</plasmid>
    </source>
</reference>
<organism evidence="9 10">
    <name type="scientific">Sphaerotilus sulfidivorans</name>
    <dbReference type="NCBI Taxonomy" id="639200"/>
    <lineage>
        <taxon>Bacteria</taxon>
        <taxon>Pseudomonadati</taxon>
        <taxon>Pseudomonadota</taxon>
        <taxon>Betaproteobacteria</taxon>
        <taxon>Burkholderiales</taxon>
        <taxon>Sphaerotilaceae</taxon>
        <taxon>Sphaerotilus</taxon>
    </lineage>
</organism>
<keyword evidence="2 7" id="KW-0929">Antimicrobial</keyword>
<dbReference type="GO" id="GO:0009253">
    <property type="term" value="P:peptidoglycan catabolic process"/>
    <property type="evidence" value="ECO:0007669"/>
    <property type="project" value="InterPro"/>
</dbReference>
<evidence type="ECO:0000256" key="1">
    <source>
        <dbReference type="ARBA" id="ARBA00000632"/>
    </source>
</evidence>
<dbReference type="EMBL" id="CP035710">
    <property type="protein sequence ID" value="QEN02868.1"/>
    <property type="molecule type" value="Genomic_DNA"/>
</dbReference>
<dbReference type="GO" id="GO:0031640">
    <property type="term" value="P:killing of cells of another organism"/>
    <property type="evidence" value="ECO:0007669"/>
    <property type="project" value="UniProtKB-KW"/>
</dbReference>
<feature type="region of interest" description="Disordered" evidence="8">
    <location>
        <begin position="1"/>
        <end position="154"/>
    </location>
</feature>
<sequence>MPKPRVDNSASGLDKPEKGPSRPTGPDRNPEKGGEKGHVKTAERGPREPRQDGAEKGGRGAGEKAKRERQERAAIEKRTRDKAADRGRTRSGRDPSGKQPSADSRNARTARRSQETQEVSRAQKNIARLRPEKGGASNLAAKQSSTSKGKDPRLVELEKAAKSGDIHKIDLSKFEGLKKPGSRLNLTVQEGPAGKVTTVEYHDASNGKSMVVIRGERPDGTAFVKSFDERGVGEAHFEDKSGRVTDSRSFNLNVQSDLVINVEHKSAQPIRRRAEKAPSTNPQPPAPEPARPQSSRPERSERPVIDKESIEMIKRHEGNGVKGKPFERYVDIAGVQTIGYGTTRPGQKLPAKITPAQAEAYLLEDIERADQSIQKLVKVPLSTGQRRALRSFVYNLGARRLSKSTLLKELNKGNYSGAAAQFEKWDKARDPKTGSLVRVQGLSSRRTDERRHFEQLDSNLP</sequence>
<dbReference type="KEGG" id="snn:EWH46_18530"/>
<evidence type="ECO:0000256" key="8">
    <source>
        <dbReference type="SAM" id="MobiDB-lite"/>
    </source>
</evidence>
<evidence type="ECO:0000256" key="2">
    <source>
        <dbReference type="ARBA" id="ARBA00022529"/>
    </source>
</evidence>
<dbReference type="InterPro" id="IPR034690">
    <property type="entry name" value="Endolysin_T4_type"/>
</dbReference>
<dbReference type="HAMAP" id="MF_04110">
    <property type="entry name" value="ENDOLYSIN_T4"/>
    <property type="match status" value="1"/>
</dbReference>
<dbReference type="GO" id="GO:0042742">
    <property type="term" value="P:defense response to bacterium"/>
    <property type="evidence" value="ECO:0007669"/>
    <property type="project" value="UniProtKB-KW"/>
</dbReference>
<keyword evidence="3 7" id="KW-0081">Bacteriolytic enzyme</keyword>
<geneLocation type="plasmid" evidence="10">
    <name>psna507_unt10</name>
</geneLocation>
<proteinExistence type="inferred from homology"/>
<dbReference type="CDD" id="cd00737">
    <property type="entry name" value="lyz_endolysin_autolysin"/>
    <property type="match status" value="1"/>
</dbReference>
<keyword evidence="9" id="KW-0614">Plasmid</keyword>
<evidence type="ECO:0000256" key="7">
    <source>
        <dbReference type="RuleBase" id="RU003788"/>
    </source>
</evidence>
<name>A0A5C1Q659_9BURK</name>
<dbReference type="Proteomes" id="UP000323522">
    <property type="component" value="Plasmid pSna507_unt10"/>
</dbReference>
<dbReference type="InterPro" id="IPR023346">
    <property type="entry name" value="Lysozyme-like_dom_sf"/>
</dbReference>
<dbReference type="InterPro" id="IPR033907">
    <property type="entry name" value="Endolysin_autolysin"/>
</dbReference>
<protein>
    <recommendedName>
        <fullName evidence="7">Lysozyme</fullName>
        <ecNumber evidence="7">3.2.1.17</ecNumber>
    </recommendedName>
</protein>
<dbReference type="Pfam" id="PF00959">
    <property type="entry name" value="Phage_lysozyme"/>
    <property type="match status" value="1"/>
</dbReference>
<dbReference type="InterPro" id="IPR023347">
    <property type="entry name" value="Lysozyme_dom_sf"/>
</dbReference>
<accession>A0A5C1Q659</accession>
<dbReference type="InterPro" id="IPR002196">
    <property type="entry name" value="Glyco_hydro_24"/>
</dbReference>
<gene>
    <name evidence="9" type="ORF">EWH46_18530</name>
</gene>
<keyword evidence="6 7" id="KW-0326">Glycosidase</keyword>
<dbReference type="OrthoDB" id="5327667at2"/>
<feature type="region of interest" description="Disordered" evidence="8">
    <location>
        <begin position="263"/>
        <end position="310"/>
    </location>
</feature>
<dbReference type="GO" id="GO:0016998">
    <property type="term" value="P:cell wall macromolecule catabolic process"/>
    <property type="evidence" value="ECO:0007669"/>
    <property type="project" value="InterPro"/>
</dbReference>
<evidence type="ECO:0000256" key="6">
    <source>
        <dbReference type="ARBA" id="ARBA00023295"/>
    </source>
</evidence>
<dbReference type="AlphaFoldDB" id="A0A5C1Q659"/>
<feature type="compositionally biased region" description="Basic and acidic residues" evidence="8">
    <location>
        <begin position="296"/>
        <end position="310"/>
    </location>
</feature>
<dbReference type="Gene3D" id="1.10.530.40">
    <property type="match status" value="1"/>
</dbReference>
<evidence type="ECO:0000256" key="4">
    <source>
        <dbReference type="ARBA" id="ARBA00022801"/>
    </source>
</evidence>
<dbReference type="InterPro" id="IPR051018">
    <property type="entry name" value="Bacteriophage_GH24"/>
</dbReference>